<dbReference type="InParanoid" id="A0A2R5GHC2"/>
<dbReference type="PROSITE" id="PS51450">
    <property type="entry name" value="LRR"/>
    <property type="match status" value="2"/>
</dbReference>
<dbReference type="SMART" id="SM00369">
    <property type="entry name" value="LRR_TYP"/>
    <property type="match status" value="10"/>
</dbReference>
<dbReference type="SMART" id="SM00368">
    <property type="entry name" value="LRR_RI"/>
    <property type="match status" value="4"/>
</dbReference>
<dbReference type="PANTHER" id="PTHR45712">
    <property type="entry name" value="AGAP008170-PA"/>
    <property type="match status" value="1"/>
</dbReference>
<evidence type="ECO:0000256" key="1">
    <source>
        <dbReference type="ARBA" id="ARBA00022614"/>
    </source>
</evidence>
<proteinExistence type="predicted"/>
<dbReference type="InterPro" id="IPR001611">
    <property type="entry name" value="Leu-rich_rpt"/>
</dbReference>
<dbReference type="SMART" id="SM00364">
    <property type="entry name" value="LRR_BAC"/>
    <property type="match status" value="6"/>
</dbReference>
<dbReference type="OrthoDB" id="660555at2759"/>
<dbReference type="EMBL" id="BEYU01000074">
    <property type="protein sequence ID" value="GBG30307.1"/>
    <property type="molecule type" value="Genomic_DNA"/>
</dbReference>
<name>A0A2R5GHC2_9STRA</name>
<dbReference type="PANTHER" id="PTHR45712:SF22">
    <property type="entry name" value="INSULIN-LIKE GROWTH FACTOR-BINDING PROTEIN COMPLEX ACID LABILE SUBUNIT"/>
    <property type="match status" value="1"/>
</dbReference>
<dbReference type="SUPFAM" id="SSF52058">
    <property type="entry name" value="L domain-like"/>
    <property type="match status" value="2"/>
</dbReference>
<organism evidence="4 5">
    <name type="scientific">Hondaea fermentalgiana</name>
    <dbReference type="NCBI Taxonomy" id="2315210"/>
    <lineage>
        <taxon>Eukaryota</taxon>
        <taxon>Sar</taxon>
        <taxon>Stramenopiles</taxon>
        <taxon>Bigyra</taxon>
        <taxon>Labyrinthulomycetes</taxon>
        <taxon>Thraustochytrida</taxon>
        <taxon>Thraustochytriidae</taxon>
        <taxon>Hondaea</taxon>
    </lineage>
</organism>
<sequence>MLKFGNGCAADESWWDAAACTEIRLAGNKLRDIEVGAFEEICDTLSVVQLDNNDLEHLPEALLALETLRKLSISHNCIRALGSSAPWQDLVVLACSHNELEELPRGIADLQALRVLDVRHNRLNAIGKLPSGLEQLLASHNQIVSLGRDAFGSASQIQELVVSNNKLVRLEVSDMAQARVIDARQNALQVFGPLPRSEMLDQLLLGFNRLESMNGMQLANASKLTVLDLCENKIETLDEDALCASMSLKMLDLTNNNLVSLPPGLGYMKSLQTLSVIGNPLRGVRFSVLQAGAEKLKAYLRTKGDKPGAMLHAEAKNDTGPGQGSSTNMDPLQTLLWSNDRLRDAHARAAGSGILNLEGLLVGSDKPVESLDLLLGAHANCLASPIRPLVDLSLAKNAFPAIPSQISQPLAWASLLRLSLEENCIRHVDSTSFAACPSLEELVLRRNEIESFDLGATLTHLRILDLRQNKLNGVPNCIARAPLATSLEELLLGFNYITLVEVSLASLHRLKRLDLSNCGLQEIPRGLEQLGLLEYLNVENGNLRTIPATLAQLPRLQALLIAGNPQRAIRPHIVAEGSTALLEYLRGRCLAPMPAKTEAKESHEGKSAPASIPAVARTPASNVEEADLEEVHSRGTLVDDAVDAVALVFAVAIDAAAVDAAAIDAAAIDAAAVAEHHDATHQMVDSSGGGVD</sequence>
<feature type="compositionally biased region" description="Basic and acidic residues" evidence="3">
    <location>
        <begin position="597"/>
        <end position="606"/>
    </location>
</feature>
<accession>A0A2R5GHC2</accession>
<keyword evidence="2" id="KW-0677">Repeat</keyword>
<dbReference type="InterPro" id="IPR003591">
    <property type="entry name" value="Leu-rich_rpt_typical-subtyp"/>
</dbReference>
<keyword evidence="5" id="KW-1185">Reference proteome</keyword>
<evidence type="ECO:0000313" key="4">
    <source>
        <dbReference type="EMBL" id="GBG30307.1"/>
    </source>
</evidence>
<dbReference type="Pfam" id="PF13855">
    <property type="entry name" value="LRR_8"/>
    <property type="match status" value="4"/>
</dbReference>
<dbReference type="AlphaFoldDB" id="A0A2R5GHC2"/>
<dbReference type="Proteomes" id="UP000241890">
    <property type="component" value="Unassembled WGS sequence"/>
</dbReference>
<feature type="region of interest" description="Disordered" evidence="3">
    <location>
        <begin position="595"/>
        <end position="621"/>
    </location>
</feature>
<reference evidence="4 5" key="1">
    <citation type="submission" date="2017-12" db="EMBL/GenBank/DDBJ databases">
        <title>Sequencing, de novo assembly and annotation of complete genome of a new Thraustochytrid species, strain FCC1311.</title>
        <authorList>
            <person name="Sedici K."/>
            <person name="Godart F."/>
            <person name="Aiese Cigliano R."/>
            <person name="Sanseverino W."/>
            <person name="Barakat M."/>
            <person name="Ortet P."/>
            <person name="Marechal E."/>
            <person name="Cagnac O."/>
            <person name="Amato A."/>
        </authorList>
    </citation>
    <scope>NUCLEOTIDE SEQUENCE [LARGE SCALE GENOMIC DNA]</scope>
</reference>
<evidence type="ECO:0000256" key="3">
    <source>
        <dbReference type="SAM" id="MobiDB-lite"/>
    </source>
</evidence>
<evidence type="ECO:0000313" key="5">
    <source>
        <dbReference type="Proteomes" id="UP000241890"/>
    </source>
</evidence>
<dbReference type="Gene3D" id="3.80.10.10">
    <property type="entry name" value="Ribonuclease Inhibitor"/>
    <property type="match status" value="4"/>
</dbReference>
<comment type="caution">
    <text evidence="4">The sequence shown here is derived from an EMBL/GenBank/DDBJ whole genome shotgun (WGS) entry which is preliminary data.</text>
</comment>
<gene>
    <name evidence="4" type="ORF">FCC1311_065262</name>
</gene>
<dbReference type="InterPro" id="IPR032675">
    <property type="entry name" value="LRR_dom_sf"/>
</dbReference>
<keyword evidence="1" id="KW-0433">Leucine-rich repeat</keyword>
<evidence type="ECO:0000256" key="2">
    <source>
        <dbReference type="ARBA" id="ARBA00022737"/>
    </source>
</evidence>
<protein>
    <submittedName>
        <fullName evidence="4">Leucine-rich repeat-containing protein 40</fullName>
    </submittedName>
</protein>
<dbReference type="InterPro" id="IPR050333">
    <property type="entry name" value="SLRP"/>
</dbReference>